<comment type="caution">
    <text evidence="1">The sequence shown here is derived from an EMBL/GenBank/DDBJ whole genome shotgun (WGS) entry which is preliminary data.</text>
</comment>
<evidence type="ECO:0000313" key="1">
    <source>
        <dbReference type="EMBL" id="MET8438451.1"/>
    </source>
</evidence>
<sequence length="151" mass="16450">MTEQGPVELIHLADSENSVIVRVVGATSAGLPGDGCLIAEIVAASEFANGRLTEVYLLPDDLDDWAEALELLAAGRTVSWMDDGRNPEVRIELKGPYISQGQTLNAVEVEVRDASVSLTAVRVLVRLPDDWVDAHRRKLDQVHKAWPLGAR</sequence>
<accession>A0ABV2ULU5</accession>
<reference evidence="1 2" key="1">
    <citation type="submission" date="2024-06" db="EMBL/GenBank/DDBJ databases">
        <title>The Natural Products Discovery Center: Release of the First 8490 Sequenced Strains for Exploring Actinobacteria Biosynthetic Diversity.</title>
        <authorList>
            <person name="Kalkreuter E."/>
            <person name="Kautsar S.A."/>
            <person name="Yang D."/>
            <person name="Bader C.D."/>
            <person name="Teijaro C.N."/>
            <person name="Fluegel L."/>
            <person name="Davis C.M."/>
            <person name="Simpson J.R."/>
            <person name="Lauterbach L."/>
            <person name="Steele A.D."/>
            <person name="Gui C."/>
            <person name="Meng S."/>
            <person name="Li G."/>
            <person name="Viehrig K."/>
            <person name="Ye F."/>
            <person name="Su P."/>
            <person name="Kiefer A.F."/>
            <person name="Nichols A."/>
            <person name="Cepeda A.J."/>
            <person name="Yan W."/>
            <person name="Fan B."/>
            <person name="Jiang Y."/>
            <person name="Adhikari A."/>
            <person name="Zheng C.-J."/>
            <person name="Schuster L."/>
            <person name="Cowan T.M."/>
            <person name="Smanski M.J."/>
            <person name="Chevrette M.G."/>
            <person name="De Carvalho L.P.S."/>
            <person name="Shen B."/>
        </authorList>
    </citation>
    <scope>NUCLEOTIDE SEQUENCE [LARGE SCALE GENOMIC DNA]</scope>
    <source>
        <strain evidence="1 2">NPDC005137</strain>
    </source>
</reference>
<evidence type="ECO:0000313" key="2">
    <source>
        <dbReference type="Proteomes" id="UP001550044"/>
    </source>
</evidence>
<keyword evidence="2" id="KW-1185">Reference proteome</keyword>
<dbReference type="RefSeq" id="WP_356712864.1">
    <property type="nucleotide sequence ID" value="NZ_JBEXIP010000060.1"/>
</dbReference>
<dbReference type="InterPro" id="IPR046003">
    <property type="entry name" value="DUF5959"/>
</dbReference>
<proteinExistence type="predicted"/>
<name>A0ABV2ULU5_9ACTN</name>
<gene>
    <name evidence="1" type="ORF">ABZV61_38200</name>
</gene>
<dbReference type="Proteomes" id="UP001550044">
    <property type="component" value="Unassembled WGS sequence"/>
</dbReference>
<protein>
    <submittedName>
        <fullName evidence="1">DUF5959 family protein</fullName>
    </submittedName>
</protein>
<organism evidence="1 2">
    <name type="scientific">Streptomyces sp. 900116325</name>
    <dbReference type="NCBI Taxonomy" id="3154295"/>
    <lineage>
        <taxon>Bacteria</taxon>
        <taxon>Bacillati</taxon>
        <taxon>Actinomycetota</taxon>
        <taxon>Actinomycetes</taxon>
        <taxon>Kitasatosporales</taxon>
        <taxon>Streptomycetaceae</taxon>
        <taxon>Streptomyces</taxon>
    </lineage>
</organism>
<dbReference type="Pfam" id="PF19384">
    <property type="entry name" value="DUF5959"/>
    <property type="match status" value="1"/>
</dbReference>
<dbReference type="EMBL" id="JBEXIP010000060">
    <property type="protein sequence ID" value="MET8438451.1"/>
    <property type="molecule type" value="Genomic_DNA"/>
</dbReference>